<dbReference type="Pfam" id="PF01569">
    <property type="entry name" value="PAP2"/>
    <property type="match status" value="1"/>
</dbReference>
<feature type="transmembrane region" description="Helical" evidence="1">
    <location>
        <begin position="128"/>
        <end position="149"/>
    </location>
</feature>
<feature type="transmembrane region" description="Helical" evidence="1">
    <location>
        <begin position="184"/>
        <end position="202"/>
    </location>
</feature>
<dbReference type="PANTHER" id="PTHR14969">
    <property type="entry name" value="SPHINGOSINE-1-PHOSPHATE PHOSPHOHYDROLASE"/>
    <property type="match status" value="1"/>
</dbReference>
<feature type="domain" description="Phosphatidic acid phosphatase type 2/haloperoxidase" evidence="2">
    <location>
        <begin position="88"/>
        <end position="199"/>
    </location>
</feature>
<proteinExistence type="predicted"/>
<evidence type="ECO:0000259" key="2">
    <source>
        <dbReference type="SMART" id="SM00014"/>
    </source>
</evidence>
<dbReference type="OrthoDB" id="9789113at2"/>
<dbReference type="RefSeq" id="WP_071865700.1">
    <property type="nucleotide sequence ID" value="NZ_JBHLVQ010000026.1"/>
</dbReference>
<dbReference type="InterPro" id="IPR036938">
    <property type="entry name" value="PAP2/HPO_sf"/>
</dbReference>
<protein>
    <submittedName>
        <fullName evidence="3">Type 2 phosphatidic acid phosphatase</fullName>
    </submittedName>
</protein>
<reference evidence="3 4" key="1">
    <citation type="submission" date="2014-12" db="EMBL/GenBank/DDBJ databases">
        <title>Draft genome sequences of 29 type strains of Enterococci.</title>
        <authorList>
            <person name="Zhong Z."/>
            <person name="Sun Z."/>
            <person name="Liu W."/>
            <person name="Zhang W."/>
            <person name="Zhang H."/>
        </authorList>
    </citation>
    <scope>NUCLEOTIDE SEQUENCE [LARGE SCALE GENOMIC DNA]</scope>
    <source>
        <strain evidence="3 4">DSM 21207</strain>
    </source>
</reference>
<sequence>MKHKLYYQFAGSCSLLLFVFLGYVVKFYRQWLHGFDNFVTNIIRAPYPNWNNFFIWITKFANPVTVVILAAAFLFLLYRGKYYAEALWLFINVALVSGLVNPLIKLVFQRPRPTLLHLVNEHSYSFPSGHACASMILYGTLIFILPGLIQNKNLRLALQVGLGILIVLIGASRIYVGVHFPTDILGGYSLALGWLFLTYPYFSEKRFVWRFKNQQK</sequence>
<dbReference type="Gene3D" id="1.20.144.10">
    <property type="entry name" value="Phosphatidic acid phosphatase type 2/haloperoxidase"/>
    <property type="match status" value="2"/>
</dbReference>
<dbReference type="STRING" id="317010.RU96_GL001682"/>
<dbReference type="AlphaFoldDB" id="A0A1L8R2C6"/>
<keyword evidence="1" id="KW-1133">Transmembrane helix</keyword>
<name>A0A1L8R2C6_9ENTE</name>
<evidence type="ECO:0000313" key="4">
    <source>
        <dbReference type="Proteomes" id="UP000182835"/>
    </source>
</evidence>
<accession>A0A1L8R2C6</accession>
<dbReference type="SUPFAM" id="SSF48317">
    <property type="entry name" value="Acid phosphatase/Vanadium-dependent haloperoxidase"/>
    <property type="match status" value="1"/>
</dbReference>
<dbReference type="EMBL" id="JXKG01000030">
    <property type="protein sequence ID" value="OJG13898.1"/>
    <property type="molecule type" value="Genomic_DNA"/>
</dbReference>
<feature type="transmembrane region" description="Helical" evidence="1">
    <location>
        <begin position="53"/>
        <end position="78"/>
    </location>
</feature>
<gene>
    <name evidence="3" type="ORF">RU96_GL001682</name>
</gene>
<organism evidence="3 4">
    <name type="scientific">Enterococcus canintestini</name>
    <dbReference type="NCBI Taxonomy" id="317010"/>
    <lineage>
        <taxon>Bacteria</taxon>
        <taxon>Bacillati</taxon>
        <taxon>Bacillota</taxon>
        <taxon>Bacilli</taxon>
        <taxon>Lactobacillales</taxon>
        <taxon>Enterococcaceae</taxon>
        <taxon>Enterococcus</taxon>
    </lineage>
</organism>
<evidence type="ECO:0000256" key="1">
    <source>
        <dbReference type="SAM" id="Phobius"/>
    </source>
</evidence>
<dbReference type="CDD" id="cd03392">
    <property type="entry name" value="PAP2_like_2"/>
    <property type="match status" value="1"/>
</dbReference>
<feature type="transmembrane region" description="Helical" evidence="1">
    <location>
        <begin position="156"/>
        <end position="178"/>
    </location>
</feature>
<dbReference type="SMART" id="SM00014">
    <property type="entry name" value="acidPPc"/>
    <property type="match status" value="1"/>
</dbReference>
<keyword evidence="1" id="KW-0812">Transmembrane</keyword>
<dbReference type="Proteomes" id="UP000182835">
    <property type="component" value="Unassembled WGS sequence"/>
</dbReference>
<dbReference type="InterPro" id="IPR000326">
    <property type="entry name" value="PAP2/HPO"/>
</dbReference>
<keyword evidence="1" id="KW-0472">Membrane</keyword>
<evidence type="ECO:0000313" key="3">
    <source>
        <dbReference type="EMBL" id="OJG13898.1"/>
    </source>
</evidence>
<comment type="caution">
    <text evidence="3">The sequence shown here is derived from an EMBL/GenBank/DDBJ whole genome shotgun (WGS) entry which is preliminary data.</text>
</comment>
<feature type="transmembrane region" description="Helical" evidence="1">
    <location>
        <begin position="87"/>
        <end position="108"/>
    </location>
</feature>
<feature type="transmembrane region" description="Helical" evidence="1">
    <location>
        <begin position="5"/>
        <end position="25"/>
    </location>
</feature>
<dbReference type="PANTHER" id="PTHR14969:SF13">
    <property type="entry name" value="AT30094P"/>
    <property type="match status" value="1"/>
</dbReference>